<dbReference type="RefSeq" id="WP_093141657.1">
    <property type="nucleotide sequence ID" value="NZ_BMWO01000001.1"/>
</dbReference>
<dbReference type="PROSITE" id="PS52004">
    <property type="entry name" value="KS3_2"/>
    <property type="match status" value="1"/>
</dbReference>
<dbReference type="PANTHER" id="PTHR11712:SF336">
    <property type="entry name" value="3-OXOACYL-[ACYL-CARRIER-PROTEIN] SYNTHASE, MITOCHONDRIAL"/>
    <property type="match status" value="1"/>
</dbReference>
<dbReference type="OrthoDB" id="9808669at2"/>
<dbReference type="InterPro" id="IPR014031">
    <property type="entry name" value="Ketoacyl_synth_C"/>
</dbReference>
<evidence type="ECO:0000256" key="1">
    <source>
        <dbReference type="ARBA" id="ARBA00008467"/>
    </source>
</evidence>
<dbReference type="InterPro" id="IPR000794">
    <property type="entry name" value="Beta-ketoacyl_synthase"/>
</dbReference>
<dbReference type="InterPro" id="IPR014030">
    <property type="entry name" value="Ketoacyl_synth_N"/>
</dbReference>
<accession>A0A1G7DT10</accession>
<dbReference type="SMART" id="SM00825">
    <property type="entry name" value="PKS_KS"/>
    <property type="match status" value="1"/>
</dbReference>
<evidence type="ECO:0000313" key="6">
    <source>
        <dbReference type="Proteomes" id="UP000199321"/>
    </source>
</evidence>
<sequence>MRKVYVSYNSIVSALGFDSKAVVENIANEVSGIRKISDPKLFPTPFYASLVASEAISEAFHQFGATEAYTRLEQLLILSLQHVIEASKLPLNDRVGLIISTTKGNIDVLEKDSPFPEKRAYLAALGNVLKNFFGFQNDAIVLSNACVSGVLAVAVAKRYIQQGTYDHVFIASGDIVSQFILSGFNSFQAMSSLPCKPYSNDRTGITIGELSASALVTSEEKNLAPEAVEILGEASCNDANHISGPSRTGEGLYRSIQSAMKEAAIEASTIDYISAHGTATSFNDEMEAIAFNRAALQNVPLNSLKGYFGHTLGASGLVETIVGMHSLHQNTLFTSLGFSELGVSKPLTIITEVAPKEVSVFLKTASGFGGCNTAAIFQKCHNTETNNQTN</sequence>
<comment type="similarity">
    <text evidence="1 3">Belongs to the thiolase-like superfamily. Beta-ketoacyl-ACP synthases family.</text>
</comment>
<dbReference type="Gene3D" id="3.40.47.10">
    <property type="match status" value="1"/>
</dbReference>
<proteinExistence type="inferred from homology"/>
<dbReference type="GO" id="GO:0004315">
    <property type="term" value="F:3-oxoacyl-[acyl-carrier-protein] synthase activity"/>
    <property type="evidence" value="ECO:0007669"/>
    <property type="project" value="TreeGrafter"/>
</dbReference>
<feature type="domain" description="Ketosynthase family 3 (KS3)" evidence="4">
    <location>
        <begin position="1"/>
        <end position="379"/>
    </location>
</feature>
<dbReference type="SUPFAM" id="SSF53901">
    <property type="entry name" value="Thiolase-like"/>
    <property type="match status" value="1"/>
</dbReference>
<dbReference type="PANTHER" id="PTHR11712">
    <property type="entry name" value="POLYKETIDE SYNTHASE-RELATED"/>
    <property type="match status" value="1"/>
</dbReference>
<reference evidence="5 6" key="1">
    <citation type="submission" date="2016-10" db="EMBL/GenBank/DDBJ databases">
        <authorList>
            <person name="de Groot N.N."/>
        </authorList>
    </citation>
    <scope>NUCLEOTIDE SEQUENCE [LARGE SCALE GENOMIC DNA]</scope>
    <source>
        <strain evidence="5 6">DSM 16195</strain>
    </source>
</reference>
<dbReference type="AlphaFoldDB" id="A0A1G7DT10"/>
<gene>
    <name evidence="5" type="ORF">SAMN05421855_1011151</name>
</gene>
<protein>
    <submittedName>
        <fullName evidence="5">3-oxoacyl-[acyl-carrier-protein] synthase-1</fullName>
    </submittedName>
</protein>
<evidence type="ECO:0000313" key="5">
    <source>
        <dbReference type="EMBL" id="SDE54627.1"/>
    </source>
</evidence>
<dbReference type="Pfam" id="PF00109">
    <property type="entry name" value="ketoacyl-synt"/>
    <property type="match status" value="1"/>
</dbReference>
<keyword evidence="6" id="KW-1185">Reference proteome</keyword>
<dbReference type="Proteomes" id="UP000199321">
    <property type="component" value="Unassembled WGS sequence"/>
</dbReference>
<dbReference type="EMBL" id="FNBA01000001">
    <property type="protein sequence ID" value="SDE54627.1"/>
    <property type="molecule type" value="Genomic_DNA"/>
</dbReference>
<dbReference type="STRING" id="227084.SAMN05421855_1011151"/>
<dbReference type="InterPro" id="IPR016039">
    <property type="entry name" value="Thiolase-like"/>
</dbReference>
<evidence type="ECO:0000256" key="3">
    <source>
        <dbReference type="RuleBase" id="RU003694"/>
    </source>
</evidence>
<name>A0A1G7DT10_9FLAO</name>
<keyword evidence="2 3" id="KW-0808">Transferase</keyword>
<evidence type="ECO:0000259" key="4">
    <source>
        <dbReference type="PROSITE" id="PS52004"/>
    </source>
</evidence>
<organism evidence="5 6">
    <name type="scientific">Ulvibacter litoralis</name>
    <dbReference type="NCBI Taxonomy" id="227084"/>
    <lineage>
        <taxon>Bacteria</taxon>
        <taxon>Pseudomonadati</taxon>
        <taxon>Bacteroidota</taxon>
        <taxon>Flavobacteriia</taxon>
        <taxon>Flavobacteriales</taxon>
        <taxon>Flavobacteriaceae</taxon>
        <taxon>Ulvibacter</taxon>
    </lineage>
</organism>
<evidence type="ECO:0000256" key="2">
    <source>
        <dbReference type="ARBA" id="ARBA00022679"/>
    </source>
</evidence>
<dbReference type="Pfam" id="PF02801">
    <property type="entry name" value="Ketoacyl-synt_C"/>
    <property type="match status" value="1"/>
</dbReference>
<dbReference type="GO" id="GO:0006633">
    <property type="term" value="P:fatty acid biosynthetic process"/>
    <property type="evidence" value="ECO:0007669"/>
    <property type="project" value="TreeGrafter"/>
</dbReference>
<dbReference type="InterPro" id="IPR020841">
    <property type="entry name" value="PKS_Beta-ketoAc_synthase_dom"/>
</dbReference>